<reference evidence="7 8" key="1">
    <citation type="submission" date="2020-04" db="EMBL/GenBank/DDBJ databases">
        <authorList>
            <person name="Alioto T."/>
            <person name="Alioto T."/>
            <person name="Gomez Garrido J."/>
        </authorList>
    </citation>
    <scope>NUCLEOTIDE SEQUENCE [LARGE SCALE GENOMIC DNA]</scope>
</reference>
<comment type="caution">
    <text evidence="7">The sequence shown here is derived from an EMBL/GenBank/DDBJ whole genome shotgun (WGS) entry which is preliminary data.</text>
</comment>
<evidence type="ECO:0000256" key="1">
    <source>
        <dbReference type="ARBA" id="ARBA00004173"/>
    </source>
</evidence>
<dbReference type="GO" id="GO:0003735">
    <property type="term" value="F:structural constituent of ribosome"/>
    <property type="evidence" value="ECO:0007669"/>
    <property type="project" value="InterPro"/>
</dbReference>
<evidence type="ECO:0000256" key="4">
    <source>
        <dbReference type="ARBA" id="ARBA00022980"/>
    </source>
</evidence>
<evidence type="ECO:0000256" key="5">
    <source>
        <dbReference type="ARBA" id="ARBA00023128"/>
    </source>
</evidence>
<protein>
    <recommendedName>
        <fullName evidence="9">39S ribosomal protein L41, mitochondrial</fullName>
    </recommendedName>
</protein>
<dbReference type="PANTHER" id="PTHR21338:SF0">
    <property type="entry name" value="LARGE RIBOSOMAL SUBUNIT PROTEIN ML41"/>
    <property type="match status" value="1"/>
</dbReference>
<dbReference type="Pfam" id="PF09809">
    <property type="entry name" value="MRP-L27"/>
    <property type="match status" value="1"/>
</dbReference>
<keyword evidence="4" id="KW-0689">Ribosomal protein</keyword>
<organism evidence="7 8">
    <name type="scientific">Cloeon dipterum</name>
    <dbReference type="NCBI Taxonomy" id="197152"/>
    <lineage>
        <taxon>Eukaryota</taxon>
        <taxon>Metazoa</taxon>
        <taxon>Ecdysozoa</taxon>
        <taxon>Arthropoda</taxon>
        <taxon>Hexapoda</taxon>
        <taxon>Insecta</taxon>
        <taxon>Pterygota</taxon>
        <taxon>Palaeoptera</taxon>
        <taxon>Ephemeroptera</taxon>
        <taxon>Pisciforma</taxon>
        <taxon>Baetidae</taxon>
        <taxon>Cloeon</taxon>
    </lineage>
</organism>
<evidence type="ECO:0000256" key="3">
    <source>
        <dbReference type="ARBA" id="ARBA00022946"/>
    </source>
</evidence>
<accession>A0A8S1CY98</accession>
<evidence type="ECO:0000256" key="6">
    <source>
        <dbReference type="ARBA" id="ARBA00023274"/>
    </source>
</evidence>
<keyword evidence="5" id="KW-0496">Mitochondrion</keyword>
<gene>
    <name evidence="7" type="ORF">CLODIP_2_CD10645</name>
</gene>
<dbReference type="InterPro" id="IPR019189">
    <property type="entry name" value="Ribosomal_mL41"/>
</dbReference>
<comment type="subcellular location">
    <subcellularLocation>
        <location evidence="1">Mitochondrion</location>
    </subcellularLocation>
</comment>
<dbReference type="PANTHER" id="PTHR21338">
    <property type="entry name" value="MITOCHONDRIAL RIBOSOMAL PROTEIN L41"/>
    <property type="match status" value="1"/>
</dbReference>
<proteinExistence type="inferred from homology"/>
<evidence type="ECO:0000256" key="2">
    <source>
        <dbReference type="ARBA" id="ARBA00010152"/>
    </source>
</evidence>
<evidence type="ECO:0000313" key="8">
    <source>
        <dbReference type="Proteomes" id="UP000494165"/>
    </source>
</evidence>
<dbReference type="OrthoDB" id="408933at2759"/>
<evidence type="ECO:0000313" key="7">
    <source>
        <dbReference type="EMBL" id="CAB3370330.1"/>
    </source>
</evidence>
<name>A0A8S1CY98_9INSE</name>
<dbReference type="GO" id="GO:0005762">
    <property type="term" value="C:mitochondrial large ribosomal subunit"/>
    <property type="evidence" value="ECO:0007669"/>
    <property type="project" value="InterPro"/>
</dbReference>
<sequence length="128" mass="14758">MFEDFKIESPVRPTGYTVEDGSFKQVPEMIPELIVPDLEGFKLKPYVSYRVADVVQSEFTSQDLFDAVYSKKIVQDFKEGKLSEDGQPLEYSEEEKLTPEEAFRRARKTGSDLFAQTWDDNPKKSFLS</sequence>
<dbReference type="EMBL" id="CADEPI010000052">
    <property type="protein sequence ID" value="CAB3370330.1"/>
    <property type="molecule type" value="Genomic_DNA"/>
</dbReference>
<dbReference type="AlphaFoldDB" id="A0A8S1CY98"/>
<keyword evidence="8" id="KW-1185">Reference proteome</keyword>
<dbReference type="GO" id="GO:0006412">
    <property type="term" value="P:translation"/>
    <property type="evidence" value="ECO:0007669"/>
    <property type="project" value="TreeGrafter"/>
</dbReference>
<dbReference type="Proteomes" id="UP000494165">
    <property type="component" value="Unassembled WGS sequence"/>
</dbReference>
<keyword evidence="3" id="KW-0809">Transit peptide</keyword>
<evidence type="ECO:0008006" key="9">
    <source>
        <dbReference type="Google" id="ProtNLM"/>
    </source>
</evidence>
<comment type="similarity">
    <text evidence="2">Belongs to the mitochondrion-specific ribosomal protein mL41 family.</text>
</comment>
<keyword evidence="6" id="KW-0687">Ribonucleoprotein</keyword>